<gene>
    <name evidence="1" type="ORF">GEMMAAP_16980</name>
</gene>
<protein>
    <submittedName>
        <fullName evidence="1">Uncharacterized protein</fullName>
    </submittedName>
</protein>
<reference evidence="1 2" key="2">
    <citation type="journal article" date="2016" name="Environ. Microbiol. Rep.">
        <title>Metagenomic evidence for the presence of phototrophic Gemmatimonadetes bacteria in diverse environments.</title>
        <authorList>
            <person name="Zeng Y."/>
            <person name="Baumbach J."/>
            <person name="Barbosa E.G."/>
            <person name="Azevedo V."/>
            <person name="Zhang C."/>
            <person name="Koblizek M."/>
        </authorList>
    </citation>
    <scope>NUCLEOTIDE SEQUENCE [LARGE SCALE GENOMIC DNA]</scope>
    <source>
        <strain evidence="1 2">AP64</strain>
    </source>
</reference>
<dbReference type="STRING" id="1379270.GEMMAAP_16980"/>
<name>A0A143BNC3_9BACT</name>
<dbReference type="AlphaFoldDB" id="A0A143BNC3"/>
<dbReference type="eggNOG" id="ENOG502ZA6T">
    <property type="taxonomic scope" value="Bacteria"/>
</dbReference>
<dbReference type="InterPro" id="IPR046674">
    <property type="entry name" value="DUF6544"/>
</dbReference>
<keyword evidence="2" id="KW-1185">Reference proteome</keyword>
<proteinExistence type="predicted"/>
<dbReference type="EMBL" id="CP011454">
    <property type="protein sequence ID" value="AMW06022.1"/>
    <property type="molecule type" value="Genomic_DNA"/>
</dbReference>
<organism evidence="1 2">
    <name type="scientific">Gemmatimonas phototrophica</name>
    <dbReference type="NCBI Taxonomy" id="1379270"/>
    <lineage>
        <taxon>Bacteria</taxon>
        <taxon>Pseudomonadati</taxon>
        <taxon>Gemmatimonadota</taxon>
        <taxon>Gemmatimonadia</taxon>
        <taxon>Gemmatimonadales</taxon>
        <taxon>Gemmatimonadaceae</taxon>
        <taxon>Gemmatimonas</taxon>
    </lineage>
</organism>
<evidence type="ECO:0000313" key="1">
    <source>
        <dbReference type="EMBL" id="AMW06022.1"/>
    </source>
</evidence>
<dbReference type="Pfam" id="PF20181">
    <property type="entry name" value="DUF6544"/>
    <property type="match status" value="1"/>
</dbReference>
<dbReference type="Proteomes" id="UP000076404">
    <property type="component" value="Chromosome"/>
</dbReference>
<dbReference type="RefSeq" id="WP_053333581.1">
    <property type="nucleotide sequence ID" value="NZ_CP011454.1"/>
</dbReference>
<evidence type="ECO:0000313" key="2">
    <source>
        <dbReference type="Proteomes" id="UP000076404"/>
    </source>
</evidence>
<dbReference type="KEGG" id="gph:GEMMAAP_16980"/>
<reference evidence="1 2" key="1">
    <citation type="journal article" date="2014" name="Proc. Natl. Acad. Sci. U.S.A.">
        <title>Functional type 2 photosynthetic reaction centers found in the rare bacterial phylum Gemmatimonadetes.</title>
        <authorList>
            <person name="Zeng Y."/>
            <person name="Feng F."/>
            <person name="Medova H."/>
            <person name="Dean J."/>
            <person name="Koblizek M."/>
        </authorList>
    </citation>
    <scope>NUCLEOTIDE SEQUENCE [LARGE SCALE GENOMIC DNA]</scope>
    <source>
        <strain evidence="1 2">AP64</strain>
    </source>
</reference>
<accession>A0A143BNC3</accession>
<dbReference type="OrthoDB" id="9786534at2"/>
<sequence length="279" mass="31025">MPRLLPDLTPVTTQFDRAVDAEAQHQPLPHVVPVTERDLAHLPAPVARYLRRAGVVGRPRVHNFVVEMDAELSRGPGQPWMHTPVLQVSFVDHPARLFLLRTTMHGLPVSGLHSYSDEGASMHIRLLSLLHLVDADGDAFARAETVTVLNDFCVLAPAVLIDERFVWHPINAHEARVTFHNGARVVSASLRFNDDGDLIDFSSDDRHALPGDGDVWTTPLRAYHEFGVARLASEGDAVWHYTDRPAWTYGKFHIRSVRYNVPAPELPHAKALAEGHATS</sequence>